<dbReference type="PANTHER" id="PTHR46043:SF2">
    <property type="entry name" value="ARM REPEAT SUPERFAMILY PROTEIN"/>
    <property type="match status" value="1"/>
</dbReference>
<protein>
    <recommendedName>
        <fullName evidence="3">DUF7032 domain-containing protein</fullName>
    </recommendedName>
</protein>
<dbReference type="Pfam" id="PF23005">
    <property type="entry name" value="DUF7032"/>
    <property type="match status" value="1"/>
</dbReference>
<dbReference type="PROSITE" id="PS50176">
    <property type="entry name" value="ARM_REPEAT"/>
    <property type="match status" value="1"/>
</dbReference>
<dbReference type="Gene3D" id="1.25.10.10">
    <property type="entry name" value="Leucine-rich Repeat Variant"/>
    <property type="match status" value="2"/>
</dbReference>
<dbReference type="OMA" id="DRENAWA"/>
<dbReference type="Proteomes" id="UP000655225">
    <property type="component" value="Unassembled WGS sequence"/>
</dbReference>
<dbReference type="EMBL" id="JABCRI010000003">
    <property type="protein sequence ID" value="KAF8409625.1"/>
    <property type="molecule type" value="Genomic_DNA"/>
</dbReference>
<dbReference type="InterPro" id="IPR054296">
    <property type="entry name" value="DUF7032"/>
</dbReference>
<dbReference type="InterPro" id="IPR000225">
    <property type="entry name" value="Armadillo"/>
</dbReference>
<feature type="domain" description="DUF7032" evidence="3">
    <location>
        <begin position="13"/>
        <end position="121"/>
    </location>
</feature>
<name>A0A834ZLJ6_TETSI</name>
<dbReference type="SUPFAM" id="SSF48371">
    <property type="entry name" value="ARM repeat"/>
    <property type="match status" value="1"/>
</dbReference>
<dbReference type="AlphaFoldDB" id="A0A834ZLJ6"/>
<evidence type="ECO:0000256" key="1">
    <source>
        <dbReference type="PROSITE-ProRule" id="PRU00259"/>
    </source>
</evidence>
<keyword evidence="5" id="KW-1185">Reference proteome</keyword>
<evidence type="ECO:0000259" key="3">
    <source>
        <dbReference type="Pfam" id="PF23005"/>
    </source>
</evidence>
<accession>A0A834ZLJ6</accession>
<dbReference type="InterPro" id="IPR016024">
    <property type="entry name" value="ARM-type_fold"/>
</dbReference>
<organism evidence="4 5">
    <name type="scientific">Tetracentron sinense</name>
    <name type="common">Spur-leaf</name>
    <dbReference type="NCBI Taxonomy" id="13715"/>
    <lineage>
        <taxon>Eukaryota</taxon>
        <taxon>Viridiplantae</taxon>
        <taxon>Streptophyta</taxon>
        <taxon>Embryophyta</taxon>
        <taxon>Tracheophyta</taxon>
        <taxon>Spermatophyta</taxon>
        <taxon>Magnoliopsida</taxon>
        <taxon>Trochodendrales</taxon>
        <taxon>Trochodendraceae</taxon>
        <taxon>Tetracentron</taxon>
    </lineage>
</organism>
<feature type="signal peptide" evidence="2">
    <location>
        <begin position="1"/>
        <end position="28"/>
    </location>
</feature>
<gene>
    <name evidence="4" type="ORF">HHK36_005703</name>
</gene>
<reference evidence="4 5" key="1">
    <citation type="submission" date="2020-04" db="EMBL/GenBank/DDBJ databases">
        <title>Plant Genome Project.</title>
        <authorList>
            <person name="Zhang R.-G."/>
        </authorList>
    </citation>
    <scope>NUCLEOTIDE SEQUENCE [LARGE SCALE GENOMIC DNA]</scope>
    <source>
        <strain evidence="4">YNK0</strain>
        <tissue evidence="4">Leaf</tissue>
    </source>
</reference>
<evidence type="ECO:0000256" key="2">
    <source>
        <dbReference type="SAM" id="SignalP"/>
    </source>
</evidence>
<evidence type="ECO:0000313" key="5">
    <source>
        <dbReference type="Proteomes" id="UP000655225"/>
    </source>
</evidence>
<evidence type="ECO:0000313" key="4">
    <source>
        <dbReference type="EMBL" id="KAF8409625.1"/>
    </source>
</evidence>
<keyword evidence="2" id="KW-0732">Signal</keyword>
<sequence>MHPTAAESLHLIHRLLSLLLLSCLTVKSFIGRWQALHSKLTILKTSLSEISDSTHWSQNPLLQDLLPNLLSTLHNTKLLSDQCHDPSSYSGGKLLLQSNLNMVSASLSSLQHDIDLLLKSGLLSQSNAIVLSQPCPGSGKDELGFFIRDLFTRLQIGGIEFKKKALDSLLLLLNEDDKASVLVAKEGDVGYLVHLLDPTNHYSVREQAAIVVSLLATSSDSSRTSVFEEGGLGPLLRLLETGLSGLKEKAAMAVEAITADPENAWAISAYGGVPVLIEACRSGSPVTQTHSAGAMKNVAAVEDIRTALGEEGAVAVLLQVLVSGTAAAQEKAANCIWILASSGEDFRVSIIQDGGLQSLLQLLQESSSSDTLEHVLRAIYALSASPSTATTLSSSASFILQLAELIKHGNVILQQSSATLLANLSITDTNKRAIAGCMGALVKMVESTKPVGLQEVAAQALVSLLTVRSNRKDLVREEKNVLRLVQMLDPKNELVCKKFPVSVISAIVAGGSHGCRKKLIAAGAYPHLQKLSEMDIAGAKKALQRLAGNRLKKIFSRTWRE</sequence>
<feature type="chain" id="PRO_5032465254" description="DUF7032 domain-containing protein" evidence="2">
    <location>
        <begin position="29"/>
        <end position="561"/>
    </location>
</feature>
<dbReference type="OrthoDB" id="7537227at2759"/>
<feature type="repeat" description="ARM" evidence="1">
    <location>
        <begin position="230"/>
        <end position="272"/>
    </location>
</feature>
<dbReference type="PANTHER" id="PTHR46043">
    <property type="entry name" value="ARM REPEAT SUPERFAMILY PROTEIN"/>
    <property type="match status" value="1"/>
</dbReference>
<comment type="caution">
    <text evidence="4">The sequence shown here is derived from an EMBL/GenBank/DDBJ whole genome shotgun (WGS) entry which is preliminary data.</text>
</comment>
<dbReference type="InterPro" id="IPR011989">
    <property type="entry name" value="ARM-like"/>
</dbReference>
<dbReference type="SMART" id="SM00185">
    <property type="entry name" value="ARM"/>
    <property type="match status" value="6"/>
</dbReference>
<proteinExistence type="predicted"/>